<organism evidence="1 2">
    <name type="scientific">Massiliimalia timonensis</name>
    <dbReference type="NCBI Taxonomy" id="1987501"/>
    <lineage>
        <taxon>Bacteria</taxon>
        <taxon>Bacillati</taxon>
        <taxon>Bacillota</taxon>
        <taxon>Clostridia</taxon>
        <taxon>Eubacteriales</taxon>
        <taxon>Oscillospiraceae</taxon>
        <taxon>Massiliimalia</taxon>
    </lineage>
</organism>
<evidence type="ECO:0000313" key="2">
    <source>
        <dbReference type="Proteomes" id="UP000632659"/>
    </source>
</evidence>
<name>A0A8J6PEE4_9FIRM</name>
<dbReference type="InterPro" id="IPR036977">
    <property type="entry name" value="DNA_primase_Znf_CHC2"/>
</dbReference>
<keyword evidence="2" id="KW-1185">Reference proteome</keyword>
<dbReference type="SUPFAM" id="SSF57783">
    <property type="entry name" value="Zinc beta-ribbon"/>
    <property type="match status" value="1"/>
</dbReference>
<protein>
    <submittedName>
        <fullName evidence="1">DNA primase</fullName>
    </submittedName>
</protein>
<comment type="caution">
    <text evidence="1">The sequence shown here is derived from an EMBL/GenBank/DDBJ whole genome shotgun (WGS) entry which is preliminary data.</text>
</comment>
<dbReference type="GO" id="GO:0003677">
    <property type="term" value="F:DNA binding"/>
    <property type="evidence" value="ECO:0007669"/>
    <property type="project" value="InterPro"/>
</dbReference>
<dbReference type="EMBL" id="JACRTL010000005">
    <property type="protein sequence ID" value="MBC8611378.1"/>
    <property type="molecule type" value="Genomic_DNA"/>
</dbReference>
<reference evidence="1" key="1">
    <citation type="submission" date="2020-08" db="EMBL/GenBank/DDBJ databases">
        <title>Genome public.</title>
        <authorList>
            <person name="Liu C."/>
            <person name="Sun Q."/>
        </authorList>
    </citation>
    <scope>NUCLEOTIDE SEQUENCE</scope>
    <source>
        <strain evidence="1">NSJ-15</strain>
    </source>
</reference>
<proteinExistence type="predicted"/>
<dbReference type="Gene3D" id="3.90.580.10">
    <property type="entry name" value="Zinc finger, CHC2-type domain"/>
    <property type="match status" value="1"/>
</dbReference>
<accession>A0A8J6PEE4</accession>
<dbReference type="GO" id="GO:0006260">
    <property type="term" value="P:DNA replication"/>
    <property type="evidence" value="ECO:0007669"/>
    <property type="project" value="InterPro"/>
</dbReference>
<dbReference type="GO" id="GO:0008270">
    <property type="term" value="F:zinc ion binding"/>
    <property type="evidence" value="ECO:0007669"/>
    <property type="project" value="InterPro"/>
</dbReference>
<evidence type="ECO:0000313" key="1">
    <source>
        <dbReference type="EMBL" id="MBC8611378.1"/>
    </source>
</evidence>
<gene>
    <name evidence="1" type="ORF">H8702_09725</name>
</gene>
<dbReference type="RefSeq" id="WP_187536602.1">
    <property type="nucleotide sequence ID" value="NZ_JACRTL010000005.1"/>
</dbReference>
<dbReference type="Proteomes" id="UP000632659">
    <property type="component" value="Unassembled WGS sequence"/>
</dbReference>
<dbReference type="AlphaFoldDB" id="A0A8J6PEE4"/>
<sequence length="403" mass="45956">MKAYGSIRFEREDISRLFGLTVRRETAYSADVDCPFCHYKKGKMNVNWYKNAFRCNICEESGSLIELYQRLNCLSDKETARRRIRERIPVTRCDVSLTFSPKRKLVPPSQKADRKVIHDTFSGLIQCLGLRPEHKQALLDRGLTEEQIERYRYRSVPMKGMRNISQSLAEDGYILKGVPGFYQCANGEWSLCFGKYNAGILIPVIGADGLIAGAQIRLDHPKDGRKYIWFSSGYKEGGTGSGSPVSVNGDLHRETVIVTEGYLKATIAHCLSGETFIGTGGVNQLKNLEGLLKLLPSYGVKRVYEADDMDKKLPLVCLGDYDESCAGCEFRNGLFEVHDCPRKRKKQENIERGRKRLVQMCIEHRLECKSLVWDLREDGLWAGHYKGIDDFWAAKQKERKEEQ</sequence>